<name>A0A1P8Q104_9LACO</name>
<dbReference type="Pfam" id="PF00232">
    <property type="entry name" value="Glyco_hydro_1"/>
    <property type="match status" value="1"/>
</dbReference>
<accession>A0A1P8Q104</accession>
<evidence type="ECO:0000256" key="1">
    <source>
        <dbReference type="ARBA" id="ARBA00010838"/>
    </source>
</evidence>
<dbReference type="RefSeq" id="WP_076614020.1">
    <property type="nucleotide sequence ID" value="NZ_CP019323.1"/>
</dbReference>
<dbReference type="GO" id="GO:0008422">
    <property type="term" value="F:beta-glucosidase activity"/>
    <property type="evidence" value="ECO:0007669"/>
    <property type="project" value="TreeGrafter"/>
</dbReference>
<dbReference type="Gene3D" id="3.20.20.80">
    <property type="entry name" value="Glycosidases"/>
    <property type="match status" value="1"/>
</dbReference>
<keyword evidence="6" id="KW-1185">Reference proteome</keyword>
<dbReference type="GO" id="GO:0016052">
    <property type="term" value="P:carbohydrate catabolic process"/>
    <property type="evidence" value="ECO:0007669"/>
    <property type="project" value="TreeGrafter"/>
</dbReference>
<dbReference type="Proteomes" id="UP000187499">
    <property type="component" value="Chromosome"/>
</dbReference>
<dbReference type="STRING" id="1847728.BTM29_02610"/>
<keyword evidence="2" id="KW-0378">Hydrolase</keyword>
<dbReference type="EMBL" id="CP019323">
    <property type="protein sequence ID" value="APX71516.1"/>
    <property type="molecule type" value="Genomic_DNA"/>
</dbReference>
<protein>
    <submittedName>
        <fullName evidence="5">6-phospho-beta-glucosidase</fullName>
    </submittedName>
</protein>
<evidence type="ECO:0000256" key="2">
    <source>
        <dbReference type="ARBA" id="ARBA00022801"/>
    </source>
</evidence>
<reference evidence="6" key="1">
    <citation type="submission" date="2016-12" db="EMBL/GenBank/DDBJ databases">
        <authorList>
            <person name="Jung M.Y."/>
            <person name="Lee S.H."/>
        </authorList>
    </citation>
    <scope>NUCLEOTIDE SEQUENCE [LARGE SCALE GENOMIC DNA]</scope>
    <source>
        <strain evidence="6">WiKim39</strain>
    </source>
</reference>
<dbReference type="InterPro" id="IPR017853">
    <property type="entry name" value="GH"/>
</dbReference>
<dbReference type="PRINTS" id="PR00131">
    <property type="entry name" value="GLHYDRLASE1"/>
</dbReference>
<gene>
    <name evidence="5" type="ORF">BTM29_02610</name>
</gene>
<dbReference type="AlphaFoldDB" id="A0A1P8Q104"/>
<evidence type="ECO:0000256" key="4">
    <source>
        <dbReference type="RuleBase" id="RU003690"/>
    </source>
</evidence>
<evidence type="ECO:0000313" key="5">
    <source>
        <dbReference type="EMBL" id="APX71516.1"/>
    </source>
</evidence>
<proteinExistence type="inferred from homology"/>
<sequence length="461" mass="53170">MKDEKFLWGNSVSSMQTEGAFDEDGKGLSVYDIKKSTANSSDWKVAIDEYHKFNEDFDLMSNIGMNCYRFQISWSRIIPDGDGEINEEGLEYYDQYIDGLLKRGIVPVICLYHFDMPLKLANKYNGFASSHVTEAFVRFSKIVIDHFFDKVKYWLVFNEQNCTMFEEGFANSGYITGERTIENQYIIATNSLIAYAQVADYIHKFKGLQIGGMVAYQKMYPASAKPEDVAATRKAEEFINNDFLKFFTTGKRSSEVVCYMNNNGLEKIESTLVNAIDNLTNIKSDFLAFSYYYSLVIDSENIPKETAPNYFMSKGKVSNEYLKTSEYGWQIDPLGFRTTITEMYNRYNLPIFPVENGIGAKENWNGKDIIQDDYRIEYHKEHIQAMEDSINIDGAKVMGYLGWGLIDIPSSTGNMEKRYGLVYVNRGNHDLRDLRRVPKKSYYWFKHVIQTNGKELGDKDD</sequence>
<dbReference type="SUPFAM" id="SSF51445">
    <property type="entry name" value="(Trans)glycosidases"/>
    <property type="match status" value="1"/>
</dbReference>
<dbReference type="PANTHER" id="PTHR10353:SF122">
    <property type="entry name" value="6-PHOSPHO-BETA-GLUCOSIDASE ASCB-RELATED"/>
    <property type="match status" value="1"/>
</dbReference>
<dbReference type="FunFam" id="3.20.20.80:FF:000004">
    <property type="entry name" value="Beta-glucosidase 6-phospho-beta-glucosidase"/>
    <property type="match status" value="1"/>
</dbReference>
<dbReference type="GO" id="GO:0005829">
    <property type="term" value="C:cytosol"/>
    <property type="evidence" value="ECO:0007669"/>
    <property type="project" value="TreeGrafter"/>
</dbReference>
<dbReference type="KEGG" id="lalw:BTM29_02610"/>
<evidence type="ECO:0000313" key="6">
    <source>
        <dbReference type="Proteomes" id="UP000187499"/>
    </source>
</evidence>
<keyword evidence="3" id="KW-0326">Glycosidase</keyword>
<comment type="similarity">
    <text evidence="1 4">Belongs to the glycosyl hydrolase 1 family.</text>
</comment>
<dbReference type="PANTHER" id="PTHR10353">
    <property type="entry name" value="GLYCOSYL HYDROLASE"/>
    <property type="match status" value="1"/>
</dbReference>
<evidence type="ECO:0000256" key="3">
    <source>
        <dbReference type="ARBA" id="ARBA00023295"/>
    </source>
</evidence>
<dbReference type="InterPro" id="IPR001360">
    <property type="entry name" value="Glyco_hydro_1"/>
</dbReference>
<organism evidence="5 6">
    <name type="scientific">Companilactobacillus allii</name>
    <dbReference type="NCBI Taxonomy" id="1847728"/>
    <lineage>
        <taxon>Bacteria</taxon>
        <taxon>Bacillati</taxon>
        <taxon>Bacillota</taxon>
        <taxon>Bacilli</taxon>
        <taxon>Lactobacillales</taxon>
        <taxon>Lactobacillaceae</taxon>
        <taxon>Companilactobacillus</taxon>
    </lineage>
</organism>
<dbReference type="OrthoDB" id="1688691at2"/>